<feature type="domain" description="Hydrogen maturase F dimerization" evidence="2">
    <location>
        <begin position="190"/>
        <end position="286"/>
    </location>
</feature>
<organism evidence="4 5">
    <name type="scientific">Shewanella decolorationis</name>
    <dbReference type="NCBI Taxonomy" id="256839"/>
    <lineage>
        <taxon>Bacteria</taxon>
        <taxon>Pseudomonadati</taxon>
        <taxon>Pseudomonadota</taxon>
        <taxon>Gammaproteobacteria</taxon>
        <taxon>Alteromonadales</taxon>
        <taxon>Shewanellaceae</taxon>
        <taxon>Shewanella</taxon>
    </lineage>
</organism>
<dbReference type="GO" id="GO:0030488">
    <property type="term" value="P:tRNA methylation"/>
    <property type="evidence" value="ECO:0007669"/>
    <property type="project" value="TreeGrafter"/>
</dbReference>
<gene>
    <name evidence="4" type="primary">hydF</name>
    <name evidence="4" type="ORF">D0436_04940</name>
</gene>
<dbReference type="InterPro" id="IPR006073">
    <property type="entry name" value="GTP-bd"/>
</dbReference>
<dbReference type="InterPro" id="IPR027417">
    <property type="entry name" value="P-loop_NTPase"/>
</dbReference>
<dbReference type="GO" id="GO:0005737">
    <property type="term" value="C:cytoplasm"/>
    <property type="evidence" value="ECO:0007669"/>
    <property type="project" value="TreeGrafter"/>
</dbReference>
<evidence type="ECO:0000259" key="1">
    <source>
        <dbReference type="Pfam" id="PF01926"/>
    </source>
</evidence>
<dbReference type="Pfam" id="PF18133">
    <property type="entry name" value="HydF_tetramer"/>
    <property type="match status" value="1"/>
</dbReference>
<dbReference type="PANTHER" id="PTHR42714">
    <property type="entry name" value="TRNA MODIFICATION GTPASE GTPBP3"/>
    <property type="match status" value="1"/>
</dbReference>
<dbReference type="RefSeq" id="WP_208661663.1">
    <property type="nucleotide sequence ID" value="NZ_CP031775.2"/>
</dbReference>
<dbReference type="PANTHER" id="PTHR42714:SF6">
    <property type="entry name" value="TRANSLATION INITIATION FACTOR IF-2"/>
    <property type="match status" value="1"/>
</dbReference>
<dbReference type="Pfam" id="PF01926">
    <property type="entry name" value="MMR_HSR1"/>
    <property type="match status" value="1"/>
</dbReference>
<dbReference type="Gene3D" id="3.40.50.300">
    <property type="entry name" value="P-loop containing nucleotide triphosphate hydrolases"/>
    <property type="match status" value="1"/>
</dbReference>
<dbReference type="EMBL" id="CP031775">
    <property type="protein sequence ID" value="QDZ93168.2"/>
    <property type="molecule type" value="Genomic_DNA"/>
</dbReference>
<evidence type="ECO:0000259" key="2">
    <source>
        <dbReference type="Pfam" id="PF18128"/>
    </source>
</evidence>
<dbReference type="GO" id="GO:0005525">
    <property type="term" value="F:GTP binding"/>
    <property type="evidence" value="ECO:0007669"/>
    <property type="project" value="InterPro"/>
</dbReference>
<reference evidence="4 5" key="1">
    <citation type="journal article" date="2019" name="Ecotoxicol. Environ. Saf.">
        <title>Microbial characterization of heavy metal resistant bacterial strains isolated from an electroplating wastewater treatment plant.</title>
        <authorList>
            <person name="Cai X."/>
            <person name="Zheng X."/>
            <person name="Zhang D."/>
            <person name="Iqbal W."/>
            <person name="Liu C."/>
            <person name="Yang B."/>
            <person name="Zhao X."/>
            <person name="Lu X."/>
            <person name="Mao Y."/>
        </authorList>
    </citation>
    <scope>NUCLEOTIDE SEQUENCE [LARGE SCALE GENOMIC DNA]</scope>
    <source>
        <strain evidence="4 5">Ni1-3</strain>
    </source>
</reference>
<dbReference type="CDD" id="cd00880">
    <property type="entry name" value="Era_like"/>
    <property type="match status" value="1"/>
</dbReference>
<feature type="domain" description="G" evidence="1">
    <location>
        <begin position="23"/>
        <end position="137"/>
    </location>
</feature>
<dbReference type="Gene3D" id="3.40.50.11420">
    <property type="match status" value="1"/>
</dbReference>
<dbReference type="NCBIfam" id="TIGR03918">
    <property type="entry name" value="GTP_HydF"/>
    <property type="match status" value="1"/>
</dbReference>
<dbReference type="KEGG" id="sdeo:D0436_04940"/>
<sequence length="413" mass="45354">MCQGINPQEHSQNQSAPRGMRYHIALVGRRNAGKSSLLNMIAGQQISIVSDIKGTTTDAVAKAYELQPLGPVTFYDTAGIDDDGELGAMRVKATRKVLFRSDMALLVVDEQGLYPSDIALVNEIQQMRMPILVVFNKVDIYMPKTEDIAFCQQQSLPYIVVSATTGLATKTLKQQIIDLAPAEYKQEPLLAGDLYQAGDIILCVVPIDMAAPKGRLILPQVQILREALDRSAIAMVVKETELEKALSVVTPKLVISDAQAIKQVAALVPASIPLTTFSTLFARFKGDLPTLAAGTEALDKLQDGDKVLIAEACSHNVQEDDIGRVKLPRWINSYTGKQLEFIVTSGHDFPDDLEQYALVIHCGACMFNRNEMLRRIHECQRRNVPITNYGVAISKLQGVLPRVLAPFNSSPQQ</sequence>
<dbReference type="NCBIfam" id="TIGR00231">
    <property type="entry name" value="small_GTP"/>
    <property type="match status" value="1"/>
</dbReference>
<name>A0A5B8R4Y3_9GAMM</name>
<dbReference type="InterPro" id="IPR023873">
    <property type="entry name" value="FeFe-hyd_GTPase_HydF"/>
</dbReference>
<accession>A0A5B8R4Y3</accession>
<protein>
    <submittedName>
        <fullName evidence="4">[FeFe] hydrogenase H-cluster maturation GTPase HydF</fullName>
    </submittedName>
</protein>
<dbReference type="InterPro" id="IPR005225">
    <property type="entry name" value="Small_GTP-bd"/>
</dbReference>
<dbReference type="AlphaFoldDB" id="A0A5B8R4Y3"/>
<dbReference type="Pfam" id="PF18128">
    <property type="entry name" value="HydF_dimer"/>
    <property type="match status" value="1"/>
</dbReference>
<evidence type="ECO:0000313" key="4">
    <source>
        <dbReference type="EMBL" id="QDZ93168.2"/>
    </source>
</evidence>
<dbReference type="GO" id="GO:0002098">
    <property type="term" value="P:tRNA wobble uridine modification"/>
    <property type="evidence" value="ECO:0007669"/>
    <property type="project" value="TreeGrafter"/>
</dbReference>
<dbReference type="FunFam" id="3.40.50.11410:FF:000001">
    <property type="entry name" value="Hydrogenase maturation GTPase HydF"/>
    <property type="match status" value="1"/>
</dbReference>
<evidence type="ECO:0000259" key="3">
    <source>
        <dbReference type="Pfam" id="PF18133"/>
    </source>
</evidence>
<feature type="domain" description="Hydrogen maturase F tetramerization" evidence="3">
    <location>
        <begin position="291"/>
        <end position="406"/>
    </location>
</feature>
<dbReference type="InterPro" id="IPR040644">
    <property type="entry name" value="HydF_tetramer"/>
</dbReference>
<proteinExistence type="predicted"/>
<evidence type="ECO:0000313" key="5">
    <source>
        <dbReference type="Proteomes" id="UP000321124"/>
    </source>
</evidence>
<dbReference type="InterPro" id="IPR041606">
    <property type="entry name" value="HydF_dimer"/>
</dbReference>
<dbReference type="SUPFAM" id="SSF52540">
    <property type="entry name" value="P-loop containing nucleoside triphosphate hydrolases"/>
    <property type="match status" value="1"/>
</dbReference>
<dbReference type="Gene3D" id="3.40.50.11410">
    <property type="match status" value="1"/>
</dbReference>
<dbReference type="Proteomes" id="UP000321124">
    <property type="component" value="Chromosome"/>
</dbReference>